<dbReference type="AlphaFoldDB" id="A0A1B5L531"/>
<protein>
    <submittedName>
        <fullName evidence="2">Uncharacterized protein</fullName>
    </submittedName>
</protein>
<evidence type="ECO:0000313" key="3">
    <source>
        <dbReference type="Proteomes" id="UP000054053"/>
    </source>
</evidence>
<sequence length="1019" mass="116202">MKPKLDHFSVRSPSVTSEDAPPASVIHDVLENEGTLYDTLAIWKHDARPEAAAGLPVELETHTKKALDRYVRLVGQPMDFKRAVTSEEFLAMVTNERLRYMPNQGSRLDKMLKKAEGFATKFDKIIMTMKLIDMSTSESSALVLSSCKRLLSVSKTAASASKSGQGSPRAGKNAGTNEVANTQFAQKYTIAIERFFSVLEEATAIILRMATKLDDDSCSEKMSSIFQSALSMIVDIVVDVTASICSHRQGNSRPNNVLIDIGSDKTVIAQFEARFEVILTRLVQLKAEFQLQTLNRWLEIRGSTESLLLILRGFDEFGLDTCPPAYLDILVRICLSLQPHADDAQSLRWFRLLWGSLEKHRHECDISTEQLFEVYQEYIVVLGAHEEFGERLRLAESFRALILSDFGTTHHLYVRASIELAKILELESLRYNEAVAIYEELCRCDLHLYEDREAITALIEIAKYRLTLLFESHPELGHRAETLLIEAFASLKLQFPCSHEKVLVALTRIIEYHRKQKRRENITAAIKIIEEYTVSLLVEERNEVVLFDISRSIAKMYRELSSVEHGIKLIQMIKEEVTLGGILCSEGHMGFKHDQLIQLDRRCFVFIHALEQLLCGYEREKMLDEIIREVYTETCLYESWSVSVRQRRRPIWVRLAAGARLLSFLELKGRENEARGLRSEMWEMFKDFCPASLASDSIWQLFELSLANVTKKVVSLALLESLVKVSLEVFPTRNFDLSLQFLHWSRVYFKQLTKTEHSRVVELAFKISGYFSRKVQVEDDKTLAELQRISSEILVDVLKVGHLDINFGSIPLDQLNVIIRLLGERKNFSMLEQVLQYLWDTRMSRTWSGSATVATGRRLCEVKFAAGHQAAAIALIESICYNLRDVYGALHKLTVECETLRASFHNTCGNHRAARDIHVHLLEEIAGMKSDAVSGREDLMELAMDQARRLKWACHQKGGEDDKEDSFYLSLLSSAEKSLGHSSHKGSVELRDVMVNGGEKRETKWKMPEDWALPIKEKM</sequence>
<name>A0A1B5L531_USTVR</name>
<comment type="caution">
    <text evidence="2">The sequence shown here is derived from an EMBL/GenBank/DDBJ whole genome shotgun (WGS) entry which is preliminary data.</text>
</comment>
<reference evidence="3" key="1">
    <citation type="journal article" date="2016" name="Genome Announc.">
        <title>Genome sequence of Ustilaginoidea virens IPU010, a rice pathogenic fungus causing false smut.</title>
        <authorList>
            <person name="Kumagai T."/>
            <person name="Ishii T."/>
            <person name="Terai G."/>
            <person name="Umemura M."/>
            <person name="Machida M."/>
            <person name="Asai K."/>
        </authorList>
    </citation>
    <scope>NUCLEOTIDE SEQUENCE [LARGE SCALE GENOMIC DNA]</scope>
    <source>
        <strain evidence="3">IPU010</strain>
    </source>
</reference>
<accession>A0A1B5L531</accession>
<dbReference type="EMBL" id="BBTG02000056">
    <property type="protein sequence ID" value="GAO18646.1"/>
    <property type="molecule type" value="Genomic_DNA"/>
</dbReference>
<evidence type="ECO:0000256" key="1">
    <source>
        <dbReference type="SAM" id="MobiDB-lite"/>
    </source>
</evidence>
<feature type="region of interest" description="Disordered" evidence="1">
    <location>
        <begin position="1"/>
        <end position="21"/>
    </location>
</feature>
<evidence type="ECO:0000313" key="2">
    <source>
        <dbReference type="EMBL" id="GAO18646.1"/>
    </source>
</evidence>
<organism evidence="2 3">
    <name type="scientific">Ustilaginoidea virens</name>
    <name type="common">Rice false smut fungus</name>
    <name type="synonym">Villosiclava virens</name>
    <dbReference type="NCBI Taxonomy" id="1159556"/>
    <lineage>
        <taxon>Eukaryota</taxon>
        <taxon>Fungi</taxon>
        <taxon>Dikarya</taxon>
        <taxon>Ascomycota</taxon>
        <taxon>Pezizomycotina</taxon>
        <taxon>Sordariomycetes</taxon>
        <taxon>Hypocreomycetidae</taxon>
        <taxon>Hypocreales</taxon>
        <taxon>Clavicipitaceae</taxon>
        <taxon>Ustilaginoidea</taxon>
    </lineage>
</organism>
<proteinExistence type="predicted"/>
<gene>
    <name evidence="2" type="ORF">UVI_02058620</name>
</gene>
<dbReference type="Proteomes" id="UP000054053">
    <property type="component" value="Unassembled WGS sequence"/>
</dbReference>